<keyword evidence="3" id="KW-1185">Reference proteome</keyword>
<dbReference type="OrthoDB" id="9808254at2"/>
<evidence type="ECO:0000313" key="3">
    <source>
        <dbReference type="Proteomes" id="UP000216035"/>
    </source>
</evidence>
<dbReference type="InterPro" id="IPR036249">
    <property type="entry name" value="Thioredoxin-like_sf"/>
</dbReference>
<dbReference type="SUPFAM" id="SSF52833">
    <property type="entry name" value="Thioredoxin-like"/>
    <property type="match status" value="1"/>
</dbReference>
<reference evidence="2 3" key="1">
    <citation type="submission" date="2017-07" db="EMBL/GenBank/DDBJ databases">
        <title>Flavobacterium cyanobacteriorum sp. nov., isolated from cyanobacterial aggregates in a eutrophic lake.</title>
        <authorList>
            <person name="Cai H."/>
        </authorList>
    </citation>
    <scope>NUCLEOTIDE SEQUENCE [LARGE SCALE GENOMIC DNA]</scope>
    <source>
        <strain evidence="2 3">TH167</strain>
    </source>
</reference>
<dbReference type="InterPro" id="IPR010634">
    <property type="entry name" value="DUF1223"/>
</dbReference>
<dbReference type="Proteomes" id="UP000216035">
    <property type="component" value="Unassembled WGS sequence"/>
</dbReference>
<organism evidence="2 3">
    <name type="scientific">Flavobacterium aurantiibacter</name>
    <dbReference type="NCBI Taxonomy" id="2023067"/>
    <lineage>
        <taxon>Bacteria</taxon>
        <taxon>Pseudomonadati</taxon>
        <taxon>Bacteroidota</taxon>
        <taxon>Flavobacteriia</taxon>
        <taxon>Flavobacteriales</taxon>
        <taxon>Flavobacteriaceae</taxon>
        <taxon>Flavobacterium</taxon>
    </lineage>
</organism>
<dbReference type="EMBL" id="NOXX01000156">
    <property type="protein sequence ID" value="OYQ46836.1"/>
    <property type="molecule type" value="Genomic_DNA"/>
</dbReference>
<keyword evidence="1" id="KW-0812">Transmembrane</keyword>
<sequence length="261" mass="29352">MDNSIYKTVLVAMVIVMFLVLCGFSLKEYRQNQNEKKAEPGFAVLELFTSQGCSSCPPADEVLATYASLKNPKIIPLAFHVDYWNYIGWKDPFSKAQFSNRQHNYERLLHVPSNYTPQLIINGTHELVGSNKNAIKILVDQQLKVPSKNEIRITKAVLVNNQLKIDFATDALANTVVNLAVVKKKSVTNIKRGENLGLQQTNFNIVFDFITVPNDVNAKREVTFNFNPQWSSTDFTVVAYLQKSDTGAILTASQAEIFTKN</sequence>
<gene>
    <name evidence="2" type="ORF">CHX27_03805</name>
</gene>
<keyword evidence="1" id="KW-0472">Membrane</keyword>
<comment type="caution">
    <text evidence="2">The sequence shown here is derived from an EMBL/GenBank/DDBJ whole genome shotgun (WGS) entry which is preliminary data.</text>
</comment>
<protein>
    <recommendedName>
        <fullName evidence="4">DUF1223 domain-containing protein</fullName>
    </recommendedName>
</protein>
<evidence type="ECO:0008006" key="4">
    <source>
        <dbReference type="Google" id="ProtNLM"/>
    </source>
</evidence>
<keyword evidence="1" id="KW-1133">Transmembrane helix</keyword>
<feature type="transmembrane region" description="Helical" evidence="1">
    <location>
        <begin position="6"/>
        <end position="26"/>
    </location>
</feature>
<evidence type="ECO:0000256" key="1">
    <source>
        <dbReference type="SAM" id="Phobius"/>
    </source>
</evidence>
<dbReference type="PANTHER" id="PTHR36057:SF1">
    <property type="entry name" value="LIPOPROTEIN LIPID ATTACHMENT SITE-LIKE PROTEIN, PUTATIVE (DUF1223)-RELATED"/>
    <property type="match status" value="1"/>
</dbReference>
<dbReference type="PANTHER" id="PTHR36057">
    <property type="match status" value="1"/>
</dbReference>
<accession>A0A255ZZG6</accession>
<dbReference type="RefSeq" id="WP_094485440.1">
    <property type="nucleotide sequence ID" value="NZ_NOXX01000156.1"/>
</dbReference>
<dbReference type="AlphaFoldDB" id="A0A255ZZG6"/>
<evidence type="ECO:0000313" key="2">
    <source>
        <dbReference type="EMBL" id="OYQ46836.1"/>
    </source>
</evidence>
<dbReference type="Pfam" id="PF06764">
    <property type="entry name" value="DUF1223"/>
    <property type="match status" value="1"/>
</dbReference>
<name>A0A255ZZG6_9FLAO</name>
<proteinExistence type="predicted"/>